<reference evidence="2" key="1">
    <citation type="journal article" date="2023" name="Front. Microbiol.">
        <title>Phylogeography and host specificity of Pasteurellaceae pathogenic to sea-farmed fish in the north-east Atlantic.</title>
        <authorList>
            <person name="Gulla S."/>
            <person name="Colquhoun D.J."/>
            <person name="Olsen A.B."/>
            <person name="Spilsberg B."/>
            <person name="Lagesen K."/>
            <person name="Aakesson C.P."/>
            <person name="Strom S."/>
            <person name="Manji F."/>
            <person name="Birkbeck T.H."/>
            <person name="Nilsen H.K."/>
        </authorList>
    </citation>
    <scope>NUCLEOTIDE SEQUENCE</scope>
    <source>
        <strain evidence="2">VIB1234</strain>
    </source>
</reference>
<dbReference type="Proteomes" id="UP001230466">
    <property type="component" value="Unassembled WGS sequence"/>
</dbReference>
<proteinExistence type="predicted"/>
<keyword evidence="1" id="KW-1133">Transmembrane helix</keyword>
<dbReference type="AlphaFoldDB" id="A0AAW8CJE9"/>
<evidence type="ECO:0000313" key="3">
    <source>
        <dbReference type="Proteomes" id="UP001230466"/>
    </source>
</evidence>
<comment type="caution">
    <text evidence="2">The sequence shown here is derived from an EMBL/GenBank/DDBJ whole genome shotgun (WGS) entry which is preliminary data.</text>
</comment>
<gene>
    <name evidence="2" type="ORF">QJU78_08800</name>
</gene>
<dbReference type="EMBL" id="JASAYJ010000020">
    <property type="protein sequence ID" value="MDP8187857.1"/>
    <property type="molecule type" value="Genomic_DNA"/>
</dbReference>
<keyword evidence="1" id="KW-0472">Membrane</keyword>
<name>A0AAW8CJE9_9PAST</name>
<feature type="transmembrane region" description="Helical" evidence="1">
    <location>
        <begin position="24"/>
        <end position="44"/>
    </location>
</feature>
<evidence type="ECO:0000256" key="1">
    <source>
        <dbReference type="SAM" id="Phobius"/>
    </source>
</evidence>
<protein>
    <submittedName>
        <fullName evidence="2">Uncharacterized protein</fullName>
    </submittedName>
</protein>
<evidence type="ECO:0000313" key="2">
    <source>
        <dbReference type="EMBL" id="MDP8187857.1"/>
    </source>
</evidence>
<keyword evidence="1" id="KW-0812">Transmembrane</keyword>
<sequence>MEWQGINLTNYHQTNWLNKIKKRYFYYMVLVVIFIIFAVMIKIYSNNFYTNGLYYQQQNNKFNLKIKNKEALLNNFLNNKKMQKNLLNAQNIKLILDKLQNLPIEGAVNEINIKHNITDYFLILGKLNKQEDFEKISAYLKRIKNTSFSINMLQTNSDNQLEFIIKVSFI</sequence>
<organism evidence="2 3">
    <name type="scientific">Pasteurella atlantica</name>
    <dbReference type="NCBI Taxonomy" id="2827233"/>
    <lineage>
        <taxon>Bacteria</taxon>
        <taxon>Pseudomonadati</taxon>
        <taxon>Pseudomonadota</taxon>
        <taxon>Gammaproteobacteria</taxon>
        <taxon>Pasteurellales</taxon>
        <taxon>Pasteurellaceae</taxon>
        <taxon>Pasteurella</taxon>
    </lineage>
</organism>
<dbReference type="RefSeq" id="WP_211599089.1">
    <property type="nucleotide sequence ID" value="NZ_JAGRQI010000021.1"/>
</dbReference>
<accession>A0AAW8CJE9</accession>